<evidence type="ECO:0008006" key="3">
    <source>
        <dbReference type="Google" id="ProtNLM"/>
    </source>
</evidence>
<dbReference type="AlphaFoldDB" id="A0A9D2DT50"/>
<dbReference type="Proteomes" id="UP000824041">
    <property type="component" value="Unassembled WGS sequence"/>
</dbReference>
<evidence type="ECO:0000313" key="1">
    <source>
        <dbReference type="EMBL" id="HIZ22613.1"/>
    </source>
</evidence>
<gene>
    <name evidence="1" type="ORF">IAA21_07445</name>
</gene>
<evidence type="ECO:0000313" key="2">
    <source>
        <dbReference type="Proteomes" id="UP000824041"/>
    </source>
</evidence>
<reference evidence="1" key="1">
    <citation type="journal article" date="2021" name="PeerJ">
        <title>Extensive microbial diversity within the chicken gut microbiome revealed by metagenomics and culture.</title>
        <authorList>
            <person name="Gilroy R."/>
            <person name="Ravi A."/>
            <person name="Getino M."/>
            <person name="Pursley I."/>
            <person name="Horton D.L."/>
            <person name="Alikhan N.F."/>
            <person name="Baker D."/>
            <person name="Gharbi K."/>
            <person name="Hall N."/>
            <person name="Watson M."/>
            <person name="Adriaenssens E.M."/>
            <person name="Foster-Nyarko E."/>
            <person name="Jarju S."/>
            <person name="Secka A."/>
            <person name="Antonio M."/>
            <person name="Oren A."/>
            <person name="Chaudhuri R.R."/>
            <person name="La Ragione R."/>
            <person name="Hildebrand F."/>
            <person name="Pallen M.J."/>
        </authorList>
    </citation>
    <scope>NUCLEOTIDE SEQUENCE</scope>
    <source>
        <strain evidence="1">14324</strain>
    </source>
</reference>
<name>A0A9D2DT50_9FIRM</name>
<reference evidence="1" key="2">
    <citation type="submission" date="2021-04" db="EMBL/GenBank/DDBJ databases">
        <authorList>
            <person name="Gilroy R."/>
        </authorList>
    </citation>
    <scope>NUCLEOTIDE SEQUENCE</scope>
    <source>
        <strain evidence="1">14324</strain>
    </source>
</reference>
<sequence>MRRTHKDKLFRFIFRDRKNLLQLYNALNGSDYQDEASIEIITLENIIYLGYKNDMAFLLDWVMFLGEHQSTWNPNMPLRGLLYFSRLYQDFITAKGYDLYKSTLIPLPCPQYVVFYNGTEPRPDREFLFLSDAFQIRQDGPSFPLLPSLECRALVLNINYGHNRELMDKCRPLWEYSCFIHYVRENLQSGLPPEGSVDLAVQRCLRENILTDTLRVHKKEVVRMFLEEYDQELHERTLRSEGLEEGREEIVRLFQFLFRDNREEDLRRSVENKEFRQQLLKEYGIIK</sequence>
<protein>
    <recommendedName>
        <fullName evidence="3">Transposase, YhgA-like</fullName>
    </recommendedName>
</protein>
<proteinExistence type="predicted"/>
<accession>A0A9D2DT50</accession>
<organism evidence="1 2">
    <name type="scientific">Candidatus Blautia faecigallinarum</name>
    <dbReference type="NCBI Taxonomy" id="2838488"/>
    <lineage>
        <taxon>Bacteria</taxon>
        <taxon>Bacillati</taxon>
        <taxon>Bacillota</taxon>
        <taxon>Clostridia</taxon>
        <taxon>Lachnospirales</taxon>
        <taxon>Lachnospiraceae</taxon>
        <taxon>Blautia</taxon>
    </lineage>
</organism>
<dbReference type="EMBL" id="DXBU01000101">
    <property type="protein sequence ID" value="HIZ22613.1"/>
    <property type="molecule type" value="Genomic_DNA"/>
</dbReference>
<comment type="caution">
    <text evidence="1">The sequence shown here is derived from an EMBL/GenBank/DDBJ whole genome shotgun (WGS) entry which is preliminary data.</text>
</comment>